<proteinExistence type="predicted"/>
<sequence>MRVLLPICPDTDLQRLGPYFALRFDTAKIDLDVLMVTPQAPTATTGDQGQVLDEIARDFILTYRVRSVRVHLMTGDFTESLVASALQYHSNIILLHDTEGQGRSFNVGIHKLARQLFKRTRCSLEVVNASAIAPETAGMPMQVVIPLLARELGSFPCDRLVALPWQRGSTLRICMQMPPAFDSNALEVSPSSILLAQEAQRDAYPQLEGELSALCLDLAARMGEQVDVDFSILEDRTDALESLLSTLEGHTLILQICRGSAKLPAPSPWRRTPPQLAPHSLLLLQAREQGTSSACYRADAELGVYPLPVN</sequence>
<reference evidence="1 2" key="1">
    <citation type="submission" date="2019-08" db="EMBL/GenBank/DDBJ databases">
        <title>Parahaliea maris sp. nov., isolated from the surface seawater.</title>
        <authorList>
            <person name="Liu Y."/>
        </authorList>
    </citation>
    <scope>NUCLEOTIDE SEQUENCE [LARGE SCALE GENOMIC DNA]</scope>
    <source>
        <strain evidence="1 2">S2-26</strain>
    </source>
</reference>
<evidence type="ECO:0000313" key="1">
    <source>
        <dbReference type="EMBL" id="TXS90398.1"/>
    </source>
</evidence>
<dbReference type="RefSeq" id="WP_148064924.1">
    <property type="nucleotide sequence ID" value="NZ_VRYZ01000006.1"/>
</dbReference>
<accession>A0A5C8ZPJ7</accession>
<organism evidence="1 2">
    <name type="scientific">Parahaliea aestuarii</name>
    <dbReference type="NCBI Taxonomy" id="1852021"/>
    <lineage>
        <taxon>Bacteria</taxon>
        <taxon>Pseudomonadati</taxon>
        <taxon>Pseudomonadota</taxon>
        <taxon>Gammaproteobacteria</taxon>
        <taxon>Cellvibrionales</taxon>
        <taxon>Halieaceae</taxon>
        <taxon>Parahaliea</taxon>
    </lineage>
</organism>
<name>A0A5C8ZPJ7_9GAMM</name>
<comment type="caution">
    <text evidence="1">The sequence shown here is derived from an EMBL/GenBank/DDBJ whole genome shotgun (WGS) entry which is preliminary data.</text>
</comment>
<dbReference type="AlphaFoldDB" id="A0A5C8ZPJ7"/>
<protein>
    <recommendedName>
        <fullName evidence="3">Universal stress protein</fullName>
    </recommendedName>
</protein>
<dbReference type="EMBL" id="VRYZ01000006">
    <property type="protein sequence ID" value="TXS90398.1"/>
    <property type="molecule type" value="Genomic_DNA"/>
</dbReference>
<evidence type="ECO:0008006" key="3">
    <source>
        <dbReference type="Google" id="ProtNLM"/>
    </source>
</evidence>
<dbReference type="Proteomes" id="UP000321933">
    <property type="component" value="Unassembled WGS sequence"/>
</dbReference>
<evidence type="ECO:0000313" key="2">
    <source>
        <dbReference type="Proteomes" id="UP000321933"/>
    </source>
</evidence>
<keyword evidence="2" id="KW-1185">Reference proteome</keyword>
<gene>
    <name evidence="1" type="ORF">FVW59_13710</name>
</gene>